<evidence type="ECO:0000313" key="3">
    <source>
        <dbReference type="Proteomes" id="UP000054498"/>
    </source>
</evidence>
<organism evidence="2 3">
    <name type="scientific">Monoraphidium neglectum</name>
    <dbReference type="NCBI Taxonomy" id="145388"/>
    <lineage>
        <taxon>Eukaryota</taxon>
        <taxon>Viridiplantae</taxon>
        <taxon>Chlorophyta</taxon>
        <taxon>core chlorophytes</taxon>
        <taxon>Chlorophyceae</taxon>
        <taxon>CS clade</taxon>
        <taxon>Sphaeropleales</taxon>
        <taxon>Selenastraceae</taxon>
        <taxon>Monoraphidium</taxon>
    </lineage>
</organism>
<feature type="compositionally biased region" description="Low complexity" evidence="1">
    <location>
        <begin position="139"/>
        <end position="176"/>
    </location>
</feature>
<name>A0A0D2MUL1_9CHLO</name>
<proteinExistence type="predicted"/>
<keyword evidence="3" id="KW-1185">Reference proteome</keyword>
<reference evidence="2 3" key="1">
    <citation type="journal article" date="2013" name="BMC Genomics">
        <title>Reconstruction of the lipid metabolism for the microalga Monoraphidium neglectum from its genome sequence reveals characteristics suitable for biofuel production.</title>
        <authorList>
            <person name="Bogen C."/>
            <person name="Al-Dilaimi A."/>
            <person name="Albersmeier A."/>
            <person name="Wichmann J."/>
            <person name="Grundmann M."/>
            <person name="Rupp O."/>
            <person name="Lauersen K.J."/>
            <person name="Blifernez-Klassen O."/>
            <person name="Kalinowski J."/>
            <person name="Goesmann A."/>
            <person name="Mussgnug J.H."/>
            <person name="Kruse O."/>
        </authorList>
    </citation>
    <scope>NUCLEOTIDE SEQUENCE [LARGE SCALE GENOMIC DNA]</scope>
    <source>
        <strain evidence="2 3">SAG 48.87</strain>
    </source>
</reference>
<evidence type="ECO:0000256" key="1">
    <source>
        <dbReference type="SAM" id="MobiDB-lite"/>
    </source>
</evidence>
<dbReference type="EMBL" id="KK100713">
    <property type="protein sequence ID" value="KIZ04167.1"/>
    <property type="molecule type" value="Genomic_DNA"/>
</dbReference>
<dbReference type="RefSeq" id="XP_013903186.1">
    <property type="nucleotide sequence ID" value="XM_014047732.1"/>
</dbReference>
<dbReference type="KEGG" id="mng:MNEG_3793"/>
<sequence length="183" mass="17698">MTPHFPAAAAGSPPPAIPCSLLLPLPSACRSCSRHVPGPPGGAAAGRGGSSSRVEPSALPQGEMRQLVPPQVACGRNERRGITTNGSARSPNSLRRRLSASLAAAAAAADARSKATGGSSPRPRATSQQLPPAAPPPALACAAGAADEPASGAGAPRPVGADDPNGAAAGAQAGPQSCTLNAC</sequence>
<feature type="region of interest" description="Disordered" evidence="1">
    <location>
        <begin position="30"/>
        <end position="183"/>
    </location>
</feature>
<dbReference type="Proteomes" id="UP000054498">
    <property type="component" value="Unassembled WGS sequence"/>
</dbReference>
<evidence type="ECO:0000313" key="2">
    <source>
        <dbReference type="EMBL" id="KIZ04167.1"/>
    </source>
</evidence>
<protein>
    <submittedName>
        <fullName evidence="2">Uncharacterized protein</fullName>
    </submittedName>
</protein>
<accession>A0A0D2MUL1</accession>
<gene>
    <name evidence="2" type="ORF">MNEG_3793</name>
</gene>
<feature type="compositionally biased region" description="Low complexity" evidence="1">
    <location>
        <begin position="87"/>
        <end position="110"/>
    </location>
</feature>
<dbReference type="AlphaFoldDB" id="A0A0D2MUL1"/>
<dbReference type="GeneID" id="25736671"/>